<reference evidence="2" key="1">
    <citation type="submission" date="2020-04" db="EMBL/GenBank/DDBJ databases">
        <authorList>
            <person name="Alioto T."/>
            <person name="Alioto T."/>
            <person name="Gomez Garrido J."/>
        </authorList>
    </citation>
    <scope>NUCLEOTIDE SEQUENCE</scope>
    <source>
        <strain evidence="2">A484AB</strain>
    </source>
</reference>
<dbReference type="OrthoDB" id="5987305at2759"/>
<proteinExistence type="predicted"/>
<keyword evidence="3" id="KW-1185">Reference proteome</keyword>
<name>A0A6S7IMP3_PARCT</name>
<evidence type="ECO:0000256" key="1">
    <source>
        <dbReference type="SAM" id="MobiDB-lite"/>
    </source>
</evidence>
<evidence type="ECO:0000313" key="3">
    <source>
        <dbReference type="Proteomes" id="UP001152795"/>
    </source>
</evidence>
<protein>
    <submittedName>
        <fullName evidence="2">Uncharacterized protein</fullName>
    </submittedName>
</protein>
<feature type="compositionally biased region" description="Polar residues" evidence="1">
    <location>
        <begin position="246"/>
        <end position="268"/>
    </location>
</feature>
<dbReference type="EMBL" id="CACRXK020004726">
    <property type="protein sequence ID" value="CAB4003788.1"/>
    <property type="molecule type" value="Genomic_DNA"/>
</dbReference>
<evidence type="ECO:0000313" key="2">
    <source>
        <dbReference type="EMBL" id="CAB4003788.1"/>
    </source>
</evidence>
<comment type="caution">
    <text evidence="2">The sequence shown here is derived from an EMBL/GenBank/DDBJ whole genome shotgun (WGS) entry which is preliminary data.</text>
</comment>
<feature type="region of interest" description="Disordered" evidence="1">
    <location>
        <begin position="246"/>
        <end position="271"/>
    </location>
</feature>
<dbReference type="AlphaFoldDB" id="A0A6S7IMP3"/>
<accession>A0A6S7IMP3</accession>
<dbReference type="Proteomes" id="UP001152795">
    <property type="component" value="Unassembled WGS sequence"/>
</dbReference>
<gene>
    <name evidence="2" type="ORF">PACLA_8A077394</name>
</gene>
<feature type="region of interest" description="Disordered" evidence="1">
    <location>
        <begin position="143"/>
        <end position="175"/>
    </location>
</feature>
<organism evidence="2 3">
    <name type="scientific">Paramuricea clavata</name>
    <name type="common">Red gorgonian</name>
    <name type="synonym">Violescent sea-whip</name>
    <dbReference type="NCBI Taxonomy" id="317549"/>
    <lineage>
        <taxon>Eukaryota</taxon>
        <taxon>Metazoa</taxon>
        <taxon>Cnidaria</taxon>
        <taxon>Anthozoa</taxon>
        <taxon>Octocorallia</taxon>
        <taxon>Malacalcyonacea</taxon>
        <taxon>Plexauridae</taxon>
        <taxon>Paramuricea</taxon>
    </lineage>
</organism>
<sequence length="342" mass="38684">MQHWLTVFTEKKVEVWHSKLRSKISPSDPPTVITQRAKIPHKVTSKGKLKGKPKFQLPSFCNVTIGLPVSYAHDKYNQNIQPDQHTVCDFSTCDKESFNNAVRLECFHTCHETCLRDNENQCQLCKVPLAMKAKELTDSFDSSLLDPESVVPPSTINNDNQPDDEEDETITVPSNKDYNYYQSTEWKEFVETELLDINITQPQIPHKPCQQPTEFTPLKQRRCTFCKEPGHNRSKCRLLKFDRSRLASQRPTQSQGKRPIPSGTSASVPQIGGLRINPTAMGSFTILNLPFCVSQSTINGQMGSNACTLISLLLAKAYLMNEAALQLDKDQLLSEQWNTVNL</sequence>